<name>A0A9X7J6H7_9FIRM</name>
<keyword evidence="1" id="KW-1133">Transmembrane helix</keyword>
<accession>A0A9X7J6H7</accession>
<proteinExistence type="predicted"/>
<feature type="transmembrane region" description="Helical" evidence="1">
    <location>
        <begin position="38"/>
        <end position="57"/>
    </location>
</feature>
<protein>
    <submittedName>
        <fullName evidence="3">Tripartite tricarboxylate transporter TctB family protein</fullName>
    </submittedName>
</protein>
<organism evidence="3 4">
    <name type="scientific">Neomoorella stamsii</name>
    <dbReference type="NCBI Taxonomy" id="1266720"/>
    <lineage>
        <taxon>Bacteria</taxon>
        <taxon>Bacillati</taxon>
        <taxon>Bacillota</taxon>
        <taxon>Clostridia</taxon>
        <taxon>Neomoorellales</taxon>
        <taxon>Neomoorellaceae</taxon>
        <taxon>Neomoorella</taxon>
    </lineage>
</organism>
<dbReference type="Proteomes" id="UP000239430">
    <property type="component" value="Unassembled WGS sequence"/>
</dbReference>
<keyword evidence="1" id="KW-0812">Transmembrane</keyword>
<evidence type="ECO:0000259" key="2">
    <source>
        <dbReference type="Pfam" id="PF07331"/>
    </source>
</evidence>
<keyword evidence="1" id="KW-0472">Membrane</keyword>
<sequence>MARISRNVMGALGIGIITLIYLYEAFQLPFGSAGAPDMGFVPVLMGIALLVLCIMLIGKELLLPAKSVGQEVDLWDEEGEGESTGFKKPLIIIVALLIYPIILVNLGFILSTIILLFIALRVMEYRSWLISLLVALVTTVLANIIFSSWLSIYFPKGILG</sequence>
<evidence type="ECO:0000313" key="4">
    <source>
        <dbReference type="Proteomes" id="UP000239430"/>
    </source>
</evidence>
<feature type="transmembrane region" description="Helical" evidence="1">
    <location>
        <begin position="128"/>
        <end position="154"/>
    </location>
</feature>
<feature type="domain" description="DUF1468" evidence="2">
    <location>
        <begin position="12"/>
        <end position="155"/>
    </location>
</feature>
<gene>
    <name evidence="3" type="ORF">MOST_01610</name>
</gene>
<dbReference type="RefSeq" id="WP_054938250.1">
    <property type="nucleotide sequence ID" value="NZ_PVXL01000007.1"/>
</dbReference>
<dbReference type="Pfam" id="PF07331">
    <property type="entry name" value="TctB"/>
    <property type="match status" value="1"/>
</dbReference>
<comment type="caution">
    <text evidence="3">The sequence shown here is derived from an EMBL/GenBank/DDBJ whole genome shotgun (WGS) entry which is preliminary data.</text>
</comment>
<evidence type="ECO:0000313" key="3">
    <source>
        <dbReference type="EMBL" id="PRR77564.1"/>
    </source>
</evidence>
<keyword evidence="4" id="KW-1185">Reference proteome</keyword>
<evidence type="ECO:0000256" key="1">
    <source>
        <dbReference type="SAM" id="Phobius"/>
    </source>
</evidence>
<feature type="transmembrane region" description="Helical" evidence="1">
    <location>
        <begin position="90"/>
        <end position="122"/>
    </location>
</feature>
<dbReference type="InterPro" id="IPR009936">
    <property type="entry name" value="DUF1468"/>
</dbReference>
<feature type="transmembrane region" description="Helical" evidence="1">
    <location>
        <begin position="7"/>
        <end position="26"/>
    </location>
</feature>
<dbReference type="AlphaFoldDB" id="A0A9X7J6H7"/>
<reference evidence="3 4" key="1">
    <citation type="submission" date="2018-03" db="EMBL/GenBank/DDBJ databases">
        <title>Genome sequence of Moorella stamsii DSM 26217.</title>
        <authorList>
            <person name="Poehlein A."/>
            <person name="Daniel R."/>
        </authorList>
    </citation>
    <scope>NUCLEOTIDE SEQUENCE [LARGE SCALE GENOMIC DNA]</scope>
    <source>
        <strain evidence="4">DSM 26217</strain>
    </source>
</reference>
<dbReference type="EMBL" id="PVXL01000007">
    <property type="protein sequence ID" value="PRR77564.1"/>
    <property type="molecule type" value="Genomic_DNA"/>
</dbReference>